<dbReference type="InterPro" id="IPR012334">
    <property type="entry name" value="Pectin_lyas_fold"/>
</dbReference>
<protein>
    <submittedName>
        <fullName evidence="2">Periplasmic copper-binding domain containing protein</fullName>
    </submittedName>
</protein>
<dbReference type="STRING" id="1033802.SSPSH_003704"/>
<dbReference type="NCBIfam" id="TIGR04247">
    <property type="entry name" value="NosD_copper_fam"/>
    <property type="match status" value="1"/>
</dbReference>
<dbReference type="EMBL" id="AFNV02000037">
    <property type="protein sequence ID" value="ERJ17492.1"/>
    <property type="molecule type" value="Genomic_DNA"/>
</dbReference>
<organism evidence="2 3">
    <name type="scientific">Salinisphaera shabanensis E1L3A</name>
    <dbReference type="NCBI Taxonomy" id="1033802"/>
    <lineage>
        <taxon>Bacteria</taxon>
        <taxon>Pseudomonadati</taxon>
        <taxon>Pseudomonadota</taxon>
        <taxon>Gammaproteobacteria</taxon>
        <taxon>Salinisphaerales</taxon>
        <taxon>Salinisphaeraceae</taxon>
        <taxon>Salinisphaera</taxon>
    </lineage>
</organism>
<dbReference type="eggNOG" id="COG3420">
    <property type="taxonomic scope" value="Bacteria"/>
</dbReference>
<gene>
    <name evidence="2" type="primary">nosD</name>
    <name evidence="2" type="ORF">SSPSH_003704</name>
</gene>
<dbReference type="RefSeq" id="WP_021031946.1">
    <property type="nucleotide sequence ID" value="NZ_AFNV02000037.1"/>
</dbReference>
<dbReference type="InterPro" id="IPR006626">
    <property type="entry name" value="PbH1"/>
</dbReference>
<dbReference type="Gene3D" id="2.160.20.10">
    <property type="entry name" value="Single-stranded right-handed beta-helix, Pectin lyase-like"/>
    <property type="match status" value="2"/>
</dbReference>
<dbReference type="Pfam" id="PF05048">
    <property type="entry name" value="NosD"/>
    <property type="match status" value="1"/>
</dbReference>
<feature type="domain" description="Carbohydrate-binding/sugar hydrolysis" evidence="1">
    <location>
        <begin position="45"/>
        <end position="193"/>
    </location>
</feature>
<keyword evidence="3" id="KW-1185">Reference proteome</keyword>
<evidence type="ECO:0000259" key="1">
    <source>
        <dbReference type="SMART" id="SM00722"/>
    </source>
</evidence>
<reference evidence="2 3" key="2">
    <citation type="journal article" date="2013" name="PLoS ONE">
        <title>INDIGO - INtegrated Data Warehouse of MIcrobial GenOmes with Examples from the Red Sea Extremophiles.</title>
        <authorList>
            <person name="Alam I."/>
            <person name="Antunes A."/>
            <person name="Kamau A.A."/>
            <person name="Ba Alawi W."/>
            <person name="Kalkatawi M."/>
            <person name="Stingl U."/>
            <person name="Bajic V.B."/>
        </authorList>
    </citation>
    <scope>NUCLEOTIDE SEQUENCE [LARGE SCALE GENOMIC DNA]</scope>
    <source>
        <strain evidence="2 3">E1L3A</strain>
    </source>
</reference>
<feature type="domain" description="Carbohydrate-binding/sugar hydrolysis" evidence="1">
    <location>
        <begin position="199"/>
        <end position="360"/>
    </location>
</feature>
<dbReference type="SUPFAM" id="SSF51126">
    <property type="entry name" value="Pectin lyase-like"/>
    <property type="match status" value="1"/>
</dbReference>
<dbReference type="OrthoDB" id="9767990at2"/>
<dbReference type="AlphaFoldDB" id="U2EGF5"/>
<dbReference type="SMART" id="SM00722">
    <property type="entry name" value="CASH"/>
    <property type="match status" value="2"/>
</dbReference>
<evidence type="ECO:0000313" key="2">
    <source>
        <dbReference type="EMBL" id="ERJ17492.1"/>
    </source>
</evidence>
<dbReference type="InterPro" id="IPR007742">
    <property type="entry name" value="NosD_dom"/>
</dbReference>
<dbReference type="Proteomes" id="UP000006242">
    <property type="component" value="Unassembled WGS sequence"/>
</dbReference>
<reference evidence="2 3" key="1">
    <citation type="journal article" date="2011" name="J. Bacteriol.">
        <title>Genome sequence of Salinisphaera shabanensis, a gammaproteobacterium from the harsh, variable environment of the brine-seawater interface of the Shaban Deep in the Red Sea.</title>
        <authorList>
            <person name="Antunes A."/>
            <person name="Alam I."/>
            <person name="Bajic V.B."/>
            <person name="Stingl U."/>
        </authorList>
    </citation>
    <scope>NUCLEOTIDE SEQUENCE [LARGE SCALE GENOMIC DNA]</scope>
    <source>
        <strain evidence="2 3">E1L3A</strain>
    </source>
</reference>
<proteinExistence type="predicted"/>
<dbReference type="InterPro" id="IPR011050">
    <property type="entry name" value="Pectin_lyase_fold/virulence"/>
</dbReference>
<dbReference type="InterPro" id="IPR026464">
    <property type="entry name" value="NosD_copper_fam"/>
</dbReference>
<sequence>MARGNHQSSPAGRALGLALLLWAAVHTLPGIAQSRPTLAERIGAASEGDVIHLNAGIYHGPVTIDKRIVLQGEEGAIVEGDGESSVITVSAAGAEVRGLTITGSGLSLQAMDSGVVLHESARGAVVANNRIENNLIGVHIEGAPDSLVKNNTILGRRDLRVNERGNGVYLWSAPGARVIGNAFRYGRDGIFTTTSTDNVFADNRFRDLRYAVHYMYTEDSTVRDNVSVGNHIGYAIMYSSRIEIRRNISRGDRDHGLMLNFVNYSTVEDNAVVDGGKKCVFIYNANANEFRGNRFEGCDLGVHFTAGSEQNTLVGNAFIGNRTQVKYVGTRNLRWTEDERGNYWSDHAAFDLDGNGIADQAYRPNGLVDQIIWRMPQAKLLLSSPAVQLLRWAQAAFPAIRPGGVVDTAPLMRAPQLPACVNRELNR</sequence>
<comment type="caution">
    <text evidence="2">The sequence shown here is derived from an EMBL/GenBank/DDBJ whole genome shotgun (WGS) entry which is preliminary data.</text>
</comment>
<accession>U2EGF5</accession>
<dbReference type="InterPro" id="IPR006633">
    <property type="entry name" value="Carb-bd_sugar_hydrolysis-dom"/>
</dbReference>
<dbReference type="SMART" id="SM00710">
    <property type="entry name" value="PbH1"/>
    <property type="match status" value="10"/>
</dbReference>
<evidence type="ECO:0000313" key="3">
    <source>
        <dbReference type="Proteomes" id="UP000006242"/>
    </source>
</evidence>
<name>U2EGF5_9GAMM</name>